<evidence type="ECO:0000313" key="3">
    <source>
        <dbReference type="Proteomes" id="UP001279734"/>
    </source>
</evidence>
<feature type="region of interest" description="Disordered" evidence="1">
    <location>
        <begin position="20"/>
        <end position="48"/>
    </location>
</feature>
<evidence type="ECO:0000313" key="2">
    <source>
        <dbReference type="EMBL" id="GMH16998.1"/>
    </source>
</evidence>
<gene>
    <name evidence="2" type="ORF">Nepgr_018839</name>
</gene>
<sequence>MVAKSDKVSPLVMYSAMDGVKQEAKQKTTKSGSLEFPPDPSSASGADKLKMKPTEFASKFPYPIPSLAASCSAANGSAYWFDSLMKDVDQDMRLATNLVLMR</sequence>
<evidence type="ECO:0000256" key="1">
    <source>
        <dbReference type="SAM" id="MobiDB-lite"/>
    </source>
</evidence>
<accession>A0AAD3SS28</accession>
<name>A0AAD3SS28_NEPGR</name>
<reference evidence="2" key="1">
    <citation type="submission" date="2023-05" db="EMBL/GenBank/DDBJ databases">
        <title>Nepenthes gracilis genome sequencing.</title>
        <authorList>
            <person name="Fukushima K."/>
        </authorList>
    </citation>
    <scope>NUCLEOTIDE SEQUENCE</scope>
    <source>
        <strain evidence="2">SING2019-196</strain>
    </source>
</reference>
<dbReference type="EMBL" id="BSYO01000017">
    <property type="protein sequence ID" value="GMH16998.1"/>
    <property type="molecule type" value="Genomic_DNA"/>
</dbReference>
<protein>
    <submittedName>
        <fullName evidence="2">Uncharacterized protein</fullName>
    </submittedName>
</protein>
<dbReference type="AlphaFoldDB" id="A0AAD3SS28"/>
<organism evidence="2 3">
    <name type="scientific">Nepenthes gracilis</name>
    <name type="common">Slender pitcher plant</name>
    <dbReference type="NCBI Taxonomy" id="150966"/>
    <lineage>
        <taxon>Eukaryota</taxon>
        <taxon>Viridiplantae</taxon>
        <taxon>Streptophyta</taxon>
        <taxon>Embryophyta</taxon>
        <taxon>Tracheophyta</taxon>
        <taxon>Spermatophyta</taxon>
        <taxon>Magnoliopsida</taxon>
        <taxon>eudicotyledons</taxon>
        <taxon>Gunneridae</taxon>
        <taxon>Pentapetalae</taxon>
        <taxon>Caryophyllales</taxon>
        <taxon>Nepenthaceae</taxon>
        <taxon>Nepenthes</taxon>
    </lineage>
</organism>
<proteinExistence type="predicted"/>
<keyword evidence="3" id="KW-1185">Reference proteome</keyword>
<dbReference type="Proteomes" id="UP001279734">
    <property type="component" value="Unassembled WGS sequence"/>
</dbReference>
<comment type="caution">
    <text evidence="2">The sequence shown here is derived from an EMBL/GenBank/DDBJ whole genome shotgun (WGS) entry which is preliminary data.</text>
</comment>